<organism evidence="8 9">
    <name type="scientific">Armadillidium nasatum</name>
    <dbReference type="NCBI Taxonomy" id="96803"/>
    <lineage>
        <taxon>Eukaryota</taxon>
        <taxon>Metazoa</taxon>
        <taxon>Ecdysozoa</taxon>
        <taxon>Arthropoda</taxon>
        <taxon>Crustacea</taxon>
        <taxon>Multicrustacea</taxon>
        <taxon>Malacostraca</taxon>
        <taxon>Eumalacostraca</taxon>
        <taxon>Peracarida</taxon>
        <taxon>Isopoda</taxon>
        <taxon>Oniscidea</taxon>
        <taxon>Crinocheta</taxon>
        <taxon>Armadillidiidae</taxon>
        <taxon>Armadillidium</taxon>
    </lineage>
</organism>
<dbReference type="GO" id="GO:0005319">
    <property type="term" value="F:lipid transporter activity"/>
    <property type="evidence" value="ECO:0007669"/>
    <property type="project" value="InterPro"/>
</dbReference>
<keyword evidence="4" id="KW-0325">Glycoprotein</keyword>
<evidence type="ECO:0000256" key="4">
    <source>
        <dbReference type="ARBA" id="ARBA00023180"/>
    </source>
</evidence>
<dbReference type="Pfam" id="PF01347">
    <property type="entry name" value="Vitellogenin_N"/>
    <property type="match status" value="1"/>
</dbReference>
<dbReference type="Gene3D" id="1.25.10.20">
    <property type="entry name" value="Vitellinogen, superhelical"/>
    <property type="match status" value="1"/>
</dbReference>
<keyword evidence="9" id="KW-1185">Reference proteome</keyword>
<dbReference type="InterPro" id="IPR015817">
    <property type="entry name" value="Vitellinogen_open_b-sht_sub1"/>
</dbReference>
<dbReference type="PANTHER" id="PTHR23345">
    <property type="entry name" value="VITELLOGENIN-RELATED"/>
    <property type="match status" value="1"/>
</dbReference>
<dbReference type="InterPro" id="IPR050733">
    <property type="entry name" value="Vitellogenin/Apolipophorin"/>
</dbReference>
<keyword evidence="6" id="KW-0175">Coiled coil</keyword>
<dbReference type="SMART" id="SM00638">
    <property type="entry name" value="LPD_N"/>
    <property type="match status" value="1"/>
</dbReference>
<dbReference type="Proteomes" id="UP000326759">
    <property type="component" value="Unassembled WGS sequence"/>
</dbReference>
<dbReference type="GO" id="GO:0045735">
    <property type="term" value="F:nutrient reservoir activity"/>
    <property type="evidence" value="ECO:0007669"/>
    <property type="project" value="UniProtKB-KW"/>
</dbReference>
<comment type="caution">
    <text evidence="8">The sequence shown here is derived from an EMBL/GenBank/DDBJ whole genome shotgun (WGS) entry which is preliminary data.</text>
</comment>
<sequence>IFTVPLQDSPQLIPQRKSCSTKCETFPRKLFGGFEIGKSYEFLYKGRSHVDFKGVSPPAHSFLDLEAEVMLSFYGPCDVSLQIKKPLINGVQNKEMEELLTKYPLMAGVSNGMVKDVCAHPDDEAVSLNLKKGILSTMQNSMPHWPENIDATISETDVLGTCPTIYRSSLSLKDNIFNVSKSKFHEQCTGQHTRDDESPLTSLMFALSLVTVSTSDCYQSYDADDILLKSAGCVDVNIIQVDDAKTIHTTQNHSIKFQKELPANIVPVILKFRRTDLIFELLPDPMSDLLLPVVKKQLKQLCDEIQGDVNENAAVTYSELISNLNRIPKNEIKQLLVDIKARKFCSNYERLEDLYLDALPLLNNAGSVEVMVDQVLSGKVKGGRTFLYTIALHLIKNPSTDSVKAVSPLLESKSAPSSMVLAAGSLIRKYCKVNSNCLQEKDVREILQKLADRIASTCTSSSKNDNEKRHQILTLLKSIGNIGKISKPLEESILKCLSSEESDTFVRVSAAQAFRQSSCEIKPTGKLFDLALNPIGDTEVRIASYLVAVTCTSFEQATLLVSKMENEPNKQVQSFILSHLHSLQKSDAPYLRGLRYNLTSLSVPFVYNKDILNLSRSIDMSYYLPTLGVGAGMESSVIYSPESSFPRQASTNYTLNLFDNVFNIGEISLRMKDLETLVVKMIMKGFKKHNGVDLSLPELLKALNMNPKSKLELPKLDAFVRLFGQEVGFMSVTPSEKDLDYDQILDKIMKLLDKIFLNLEGKTSTARGGQLRLNQFVPTSQGIPLQMKAVLITILTFDNENKARLSPAASFYTNVFVGYNLGAKTGFRIRIKGSVTPHALSSIQFSRENLKIILDIPKKVRFIDAHYNCTMMNKLPGDKNDEELYPQQGYPVYTIDKCDKSEVTRLNLVICTHYKSPDYKKVKFFPFGAIDFSMDLSKPKADKEVMKIMVNTKNEKTEKSLDLKVEAPGTKNPNLVEVSLLYKTNSNGKSILGFVRGPNKKGKALQVNLKQRRYATGSQHNVMVYFSNKKQVSSSDQVMFLKLKESQKGKIRKEFHLNTKNKLAKYVDTNIIVDFNTDSSPYVSKSNLEINKFEFSLTIPEKFNTTHYIRKTPAASGDRLVYDIYSLSKTPSSEFLKISGNYSSEGKYSEMTRSSQATISLKVLDSEFSLVSQHSFTHKKRQFLYSLKKPDEEKPLFLTEAAFIQVPSSPSSYGLYAQENGNILLKAEGNVDTDASPYQFKQRTDIKIENIRYSNEYEVKYQLFVTDDTKDAWIVLSSYGFPFFTAEVEFISEKDLFGVQTVLGAYTRDPDNKNLLKVKVIMPNGKEFVFHSECLHIKNTVYRSTHHSILVQTASGERHELKSNYKYDFSEAPVKMMIEGRTEIESPVVKKIIIIIDTAVDINEAFQKGHYKMEIESEKISFPIKTNLEFTNQEKELKAKALIDLGSSSNLKINGETQMTRNDERKIRDASVQFSVDLPHSKNYNLSVKKDVKSLILDLSFNGKVIIVLEQASPKDGVWFAKLTTPLRRTEAHSTISSDAIILSLFPNRITSEDKYEAEGHFRKKESSLDTFARLQYPRRENDMRVQMNIAMKDQTSTEGKVEIDIFETPQDKIVIDIRTQKSINNNFKLEADIKIPVKASLSEAEKYLDIFLRKSASDEPKISYVMRVNHPTMKTSMVYSKLSTPKESIEMISEVKQHDLLQCIGNTMNGTVASTKHGSFDFKSAVCAPGYIEFGAKKPSEDKIYMAKVGMKRPNAAKVAIDLVFDSSDAITAENFWLMESTINLYGEHKYLPKRPVVLVGAKLWRSRFVTLDASYNSKGMKDHYETIIKPAYKGLKNLALDLSKELPEEIRENILVKLPNLAVQLTAELQNLKEKLSQELSVVLKELGLTLPNLQELQDKMEVALQKLEDTYQKFIEKTDEFLNSFGIRTGIEKILHIYHRFNEMIQNAIEKAAKQIRKVIDNIIEGNLEEVPGTKWLSRKLGFNFWDWIKEKWSNIKNSFINKFNSIKKFIHHYAHVIKHSIKKLYHKLLHIPLIKKFAKWVESWFNWDNWWDNKYLYRFASKYLCFSVTPESGQIRLQVPVKKPVSSLAVALRNVGLAAPQHHGSSYTKKYSKK</sequence>
<evidence type="ECO:0000313" key="8">
    <source>
        <dbReference type="EMBL" id="KAB7499581.1"/>
    </source>
</evidence>
<dbReference type="SUPFAM" id="SSF48431">
    <property type="entry name" value="Lipovitellin-phosvitin complex, superhelical domain"/>
    <property type="match status" value="1"/>
</dbReference>
<dbReference type="PROSITE" id="PS51211">
    <property type="entry name" value="VITELLOGENIN"/>
    <property type="match status" value="1"/>
</dbReference>
<feature type="non-terminal residue" evidence="8">
    <location>
        <position position="1"/>
    </location>
</feature>
<name>A0A5N5SZC8_9CRUS</name>
<keyword evidence="2" id="KW-0758">Storage protein</keyword>
<proteinExistence type="predicted"/>
<evidence type="ECO:0000256" key="3">
    <source>
        <dbReference type="ARBA" id="ARBA00023157"/>
    </source>
</evidence>
<feature type="disulfide bond" evidence="5">
    <location>
        <begin position="162"/>
        <end position="188"/>
    </location>
</feature>
<dbReference type="Gene3D" id="2.20.50.20">
    <property type="entry name" value="Lipovitellin. Chain A, domain 3"/>
    <property type="match status" value="1"/>
</dbReference>
<evidence type="ECO:0000256" key="5">
    <source>
        <dbReference type="PROSITE-ProRule" id="PRU00557"/>
    </source>
</evidence>
<protein>
    <submittedName>
        <fullName evidence="8">Vitellogenin</fullName>
    </submittedName>
</protein>
<dbReference type="Gene3D" id="2.30.230.10">
    <property type="entry name" value="Lipovitellin, beta-sheet shell regions, chain A"/>
    <property type="match status" value="1"/>
</dbReference>
<evidence type="ECO:0000313" key="9">
    <source>
        <dbReference type="Proteomes" id="UP000326759"/>
    </source>
</evidence>
<dbReference type="InterPro" id="IPR015819">
    <property type="entry name" value="Lipid_transp_b-sht_shell"/>
</dbReference>
<keyword evidence="3 5" id="KW-1015">Disulfide bond</keyword>
<dbReference type="InterPro" id="IPR015255">
    <property type="entry name" value="Vitellinogen_open_b-sht"/>
</dbReference>
<dbReference type="InterPro" id="IPR015816">
    <property type="entry name" value="Vitellinogen_b-sht_N"/>
</dbReference>
<feature type="coiled-coil region" evidence="6">
    <location>
        <begin position="1864"/>
        <end position="1920"/>
    </location>
</feature>
<dbReference type="InterPro" id="IPR011030">
    <property type="entry name" value="Lipovitellin_superhlx_dom"/>
</dbReference>
<evidence type="ECO:0000259" key="7">
    <source>
        <dbReference type="PROSITE" id="PS51211"/>
    </source>
</evidence>
<evidence type="ECO:0000256" key="1">
    <source>
        <dbReference type="ARBA" id="ARBA00022729"/>
    </source>
</evidence>
<dbReference type="OrthoDB" id="6484170at2759"/>
<accession>A0A5N5SZC8</accession>
<dbReference type="EMBL" id="SEYY01017815">
    <property type="protein sequence ID" value="KAB7499581.1"/>
    <property type="molecule type" value="Genomic_DNA"/>
</dbReference>
<dbReference type="SUPFAM" id="SSF56968">
    <property type="entry name" value="Lipovitellin-phosvitin complex, beta-sheet shell regions"/>
    <property type="match status" value="2"/>
</dbReference>
<keyword evidence="1" id="KW-0732">Signal</keyword>
<comment type="caution">
    <text evidence="5">Lacks conserved residue(s) required for the propagation of feature annotation.</text>
</comment>
<evidence type="ECO:0000256" key="6">
    <source>
        <dbReference type="SAM" id="Coils"/>
    </source>
</evidence>
<evidence type="ECO:0000256" key="2">
    <source>
        <dbReference type="ARBA" id="ARBA00022761"/>
    </source>
</evidence>
<dbReference type="Pfam" id="PF09172">
    <property type="entry name" value="Vit_open_b-sht"/>
    <property type="match status" value="1"/>
</dbReference>
<dbReference type="SMART" id="SM01169">
    <property type="entry name" value="DUF1943"/>
    <property type="match status" value="1"/>
</dbReference>
<reference evidence="8 9" key="1">
    <citation type="journal article" date="2019" name="PLoS Biol.">
        <title>Sex chromosomes control vertical transmission of feminizing Wolbachia symbionts in an isopod.</title>
        <authorList>
            <person name="Becking T."/>
            <person name="Chebbi M.A."/>
            <person name="Giraud I."/>
            <person name="Moumen B."/>
            <person name="Laverre T."/>
            <person name="Caubet Y."/>
            <person name="Peccoud J."/>
            <person name="Gilbert C."/>
            <person name="Cordaux R."/>
        </authorList>
    </citation>
    <scope>NUCLEOTIDE SEQUENCE [LARGE SCALE GENOMIC DNA]</scope>
    <source>
        <strain evidence="8">ANa2</strain>
        <tissue evidence="8">Whole body excluding digestive tract and cuticle</tissue>
    </source>
</reference>
<gene>
    <name evidence="8" type="primary">VIT_1</name>
    <name evidence="8" type="ORF">Anas_09236</name>
</gene>
<dbReference type="InterPro" id="IPR001747">
    <property type="entry name" value="Vitellogenin_N"/>
</dbReference>
<dbReference type="PANTHER" id="PTHR23345:SF15">
    <property type="entry name" value="VITELLOGENIN 1-RELATED"/>
    <property type="match status" value="1"/>
</dbReference>
<feature type="domain" description="Vitellogenin" evidence="7">
    <location>
        <begin position="34"/>
        <end position="649"/>
    </location>
</feature>